<evidence type="ECO:0000256" key="16">
    <source>
        <dbReference type="ARBA" id="ARBA00023251"/>
    </source>
</evidence>
<keyword evidence="11 23" id="KW-0808">Transferase</keyword>
<dbReference type="InterPro" id="IPR023346">
    <property type="entry name" value="Lysozyme-like_dom_sf"/>
</dbReference>
<protein>
    <recommendedName>
        <fullName evidence="6 22">Penicillin-binding protein 1B</fullName>
        <shortName evidence="23">PBP-1b</shortName>
        <shortName evidence="23">PBP1b</shortName>
    </recommendedName>
    <alternativeName>
        <fullName evidence="19 23">Murein polymerase</fullName>
    </alternativeName>
</protein>
<keyword evidence="13 23" id="KW-0133">Cell shape</keyword>
<dbReference type="InterPro" id="IPR011813">
    <property type="entry name" value="PBP_1b"/>
</dbReference>
<gene>
    <name evidence="29" type="ORF">BECKDK2373C_GA0170839_101738</name>
</gene>
<keyword evidence="7" id="KW-1003">Cell membrane</keyword>
<evidence type="ECO:0000256" key="4">
    <source>
        <dbReference type="ARBA" id="ARBA00007090"/>
    </source>
</evidence>
<feature type="domain" description="Penicillin-binding protein transpeptidase" evidence="26">
    <location>
        <begin position="449"/>
        <end position="688"/>
    </location>
</feature>
<accession>A0A450S5M0</accession>
<evidence type="ECO:0000256" key="24">
    <source>
        <dbReference type="PIRSR" id="PIRSR002799-1"/>
    </source>
</evidence>
<dbReference type="PANTHER" id="PTHR32282">
    <property type="entry name" value="BINDING PROTEIN TRANSPEPTIDASE, PUTATIVE-RELATED"/>
    <property type="match status" value="1"/>
</dbReference>
<evidence type="ECO:0000256" key="19">
    <source>
        <dbReference type="ARBA" id="ARBA00032454"/>
    </source>
</evidence>
<dbReference type="GO" id="GO:0005886">
    <property type="term" value="C:plasma membrane"/>
    <property type="evidence" value="ECO:0007669"/>
    <property type="project" value="UniProtKB-SubCell"/>
</dbReference>
<dbReference type="GO" id="GO:0006508">
    <property type="term" value="P:proteolysis"/>
    <property type="evidence" value="ECO:0007669"/>
    <property type="project" value="UniProtKB-KW"/>
</dbReference>
<dbReference type="GO" id="GO:0071555">
    <property type="term" value="P:cell wall organization"/>
    <property type="evidence" value="ECO:0007669"/>
    <property type="project" value="UniProtKB-UniRule"/>
</dbReference>
<sequence>MPRKKHPIPYRANARDKRIFSQKGSKKESAIWRFPRAVAWRTAVIAFVFLSGYLAWVDLSVRNGFDPRRWTATQAPAKLYARPLELRPGAPLTADEFEEELILAGYHQEERLRRPGSYRRGGQRFSVARRPFGFWDGRKNSMDRIEAVFRGTHVQSVQHHKGKGLLSVRIEPALIGRIYPSHREDRIMLPLDKFPRRLVEALIAVEDRAFYGHFGVSPRAIVRAAYENFKSGAAVQGGSTLTQQLVKNYFLKPERSLTRKLHEAAFALLLEARFDKDQILAAYLNEIYLGHQGNRAIRGFGSAAQFYFHRPLAELRLSEIALLVGLARGASFYNPRRHPERALERRNLVIDVMREWGYISEREAIAAHADPLGITERPPAATTPFPAFVELARHRIAEDYHRKDLESEGLQIFTTLDIRAQRKLERAIDKRLALLEKQKDIPRDQLQVAAVVTEIETGRVLALAGGRDPRIPGFNRALDAIRPVGSLIKPAIYLAALEDGRYTLSSLLPDQPIRIRGAKGKVWEPNNYDRKTHGRVPLITGLANSYNLATVQLGMSLGLPRVLRALKHLGVERRVPPYPATLLGAASLSPLEVARMYQTIANGGKRIRPRAVLGITDALGRPLTQYDAPGVRAFGADSVFLLTHGLEAVMRSGTGKSIYRRFSESMRFAGKTGTTNDLRDSWFAGFDRDRLAVVWLGRDDNRPIGVTGAGGALVLWGDLMASLGPRARTPQDPPGIQWHWTDTATGKRTDPDCLRGAPVPYLSGAIPGYVRCNE</sequence>
<evidence type="ECO:0000256" key="8">
    <source>
        <dbReference type="ARBA" id="ARBA00022645"/>
    </source>
</evidence>
<dbReference type="Pfam" id="PF00905">
    <property type="entry name" value="Transpeptidase"/>
    <property type="match status" value="1"/>
</dbReference>
<name>A0A450S5M0_9GAMM</name>
<comment type="similarity">
    <text evidence="4 23">In the C-terminal section; belongs to the transpeptidase family.</text>
</comment>
<keyword evidence="18 23" id="KW-0961">Cell wall biogenesis/degradation</keyword>
<dbReference type="EMBL" id="CAADEY010000017">
    <property type="protein sequence ID" value="VFJ47177.1"/>
    <property type="molecule type" value="Genomic_DNA"/>
</dbReference>
<dbReference type="PANTHER" id="PTHR32282:SF11">
    <property type="entry name" value="PENICILLIN-BINDING PROTEIN 1B"/>
    <property type="match status" value="1"/>
</dbReference>
<comment type="similarity">
    <text evidence="5 23">In the N-terminal section; belongs to the glycosyltransferase 51 family.</text>
</comment>
<keyword evidence="14 23" id="KW-0573">Peptidoglycan synthesis</keyword>
<evidence type="ECO:0000259" key="27">
    <source>
        <dbReference type="Pfam" id="PF00912"/>
    </source>
</evidence>
<keyword evidence="12" id="KW-0378">Hydrolase</keyword>
<evidence type="ECO:0000313" key="29">
    <source>
        <dbReference type="EMBL" id="VFJ47177.1"/>
    </source>
</evidence>
<dbReference type="Pfam" id="PF14814">
    <property type="entry name" value="UB2H"/>
    <property type="match status" value="1"/>
</dbReference>
<comment type="subcellular location">
    <subcellularLocation>
        <location evidence="2">Cell membrane</location>
    </subcellularLocation>
</comment>
<dbReference type="Gene3D" id="3.40.710.10">
    <property type="entry name" value="DD-peptidase/beta-lactamase superfamily"/>
    <property type="match status" value="1"/>
</dbReference>
<keyword evidence="10 23" id="KW-0328">Glycosyltransferase</keyword>
<keyword evidence="17" id="KW-0511">Multifunctional enzyme</keyword>
<dbReference type="InterPro" id="IPR001460">
    <property type="entry name" value="PCN-bd_Tpept"/>
</dbReference>
<feature type="transmembrane region" description="Helical" evidence="25">
    <location>
        <begin position="38"/>
        <end position="56"/>
    </location>
</feature>
<dbReference type="GO" id="GO:0009252">
    <property type="term" value="P:peptidoglycan biosynthetic process"/>
    <property type="evidence" value="ECO:0007669"/>
    <property type="project" value="UniProtKB-UniRule"/>
</dbReference>
<evidence type="ECO:0000256" key="12">
    <source>
        <dbReference type="ARBA" id="ARBA00022801"/>
    </source>
</evidence>
<evidence type="ECO:0000256" key="17">
    <source>
        <dbReference type="ARBA" id="ARBA00023268"/>
    </source>
</evidence>
<evidence type="ECO:0000256" key="3">
    <source>
        <dbReference type="ARBA" id="ARBA00004752"/>
    </source>
</evidence>
<evidence type="ECO:0000256" key="20">
    <source>
        <dbReference type="ARBA" id="ARBA00034000"/>
    </source>
</evidence>
<keyword evidence="25" id="KW-0812">Transmembrane</keyword>
<dbReference type="GO" id="GO:0030288">
    <property type="term" value="C:outer membrane-bounded periplasmic space"/>
    <property type="evidence" value="ECO:0007669"/>
    <property type="project" value="TreeGrafter"/>
</dbReference>
<evidence type="ECO:0000256" key="14">
    <source>
        <dbReference type="ARBA" id="ARBA00022984"/>
    </source>
</evidence>
<keyword evidence="9" id="KW-0645">Protease</keyword>
<evidence type="ECO:0000259" key="26">
    <source>
        <dbReference type="Pfam" id="PF00905"/>
    </source>
</evidence>
<dbReference type="SUPFAM" id="SSF53955">
    <property type="entry name" value="Lysozyme-like"/>
    <property type="match status" value="1"/>
</dbReference>
<dbReference type="AlphaFoldDB" id="A0A450S5M0"/>
<dbReference type="GO" id="GO:0009274">
    <property type="term" value="C:peptidoglycan-based cell wall"/>
    <property type="evidence" value="ECO:0007669"/>
    <property type="project" value="UniProtKB-UniRule"/>
</dbReference>
<keyword evidence="16" id="KW-0046">Antibiotic resistance</keyword>
<dbReference type="GO" id="GO:0009002">
    <property type="term" value="F:serine-type D-Ala-D-Ala carboxypeptidase activity"/>
    <property type="evidence" value="ECO:0007669"/>
    <property type="project" value="UniProtKB-EC"/>
</dbReference>
<comment type="catalytic activity">
    <reaction evidence="20">
        <text>Preferential cleavage: (Ac)2-L-Lys-D-Ala-|-D-Ala. Also transpeptidation of peptidyl-alanyl moieties that are N-acyl substituents of D-alanine.</text>
        <dbReference type="EC" id="3.4.16.4"/>
    </reaction>
</comment>
<evidence type="ECO:0000256" key="5">
    <source>
        <dbReference type="ARBA" id="ARBA00007739"/>
    </source>
</evidence>
<dbReference type="InterPro" id="IPR012338">
    <property type="entry name" value="Beta-lactam/transpept-like"/>
</dbReference>
<dbReference type="InterPro" id="IPR028166">
    <property type="entry name" value="UB2H"/>
</dbReference>
<evidence type="ECO:0000256" key="18">
    <source>
        <dbReference type="ARBA" id="ARBA00023316"/>
    </source>
</evidence>
<evidence type="ECO:0000256" key="1">
    <source>
        <dbReference type="ARBA" id="ARBA00002624"/>
    </source>
</evidence>
<comment type="function">
    <text evidence="1 23">Cell wall formation. Synthesis of cross-linked peptidoglycan from the lipid intermediates. The enzyme has a penicillin-insensitive transglycosylase N-terminal domain (formation of linear glycan strands) and a penicillin-sensitive transpeptidase C-terminal domain (cross-linking of the peptide subunits).</text>
</comment>
<feature type="active site" description="Proton donor; for transglycosylase activity" evidence="24">
    <location>
        <position position="206"/>
    </location>
</feature>
<comment type="pathway">
    <text evidence="3 23">Cell wall biogenesis; peptidoglycan biosynthesis.</text>
</comment>
<dbReference type="Gene3D" id="3.30.2060.10">
    <property type="entry name" value="Penicillin-binding protein 1b domain"/>
    <property type="match status" value="1"/>
</dbReference>
<dbReference type="InterPro" id="IPR001264">
    <property type="entry name" value="Glyco_trans_51"/>
</dbReference>
<dbReference type="Gene3D" id="1.10.3810.10">
    <property type="entry name" value="Biosynthetic peptidoglycan transglycosylase-like"/>
    <property type="match status" value="1"/>
</dbReference>
<evidence type="ECO:0000256" key="7">
    <source>
        <dbReference type="ARBA" id="ARBA00022475"/>
    </source>
</evidence>
<proteinExistence type="inferred from homology"/>
<keyword evidence="8" id="KW-0121">Carboxypeptidase</keyword>
<evidence type="ECO:0000256" key="22">
    <source>
        <dbReference type="NCBIfam" id="TIGR02071"/>
    </source>
</evidence>
<evidence type="ECO:0000256" key="6">
    <source>
        <dbReference type="ARBA" id="ARBA00018637"/>
    </source>
</evidence>
<dbReference type="Pfam" id="PF00912">
    <property type="entry name" value="Transgly"/>
    <property type="match status" value="1"/>
</dbReference>
<dbReference type="GO" id="GO:0008360">
    <property type="term" value="P:regulation of cell shape"/>
    <property type="evidence" value="ECO:0007669"/>
    <property type="project" value="UniProtKB-UniRule"/>
</dbReference>
<keyword evidence="25" id="KW-1133">Transmembrane helix</keyword>
<evidence type="ECO:0000256" key="13">
    <source>
        <dbReference type="ARBA" id="ARBA00022960"/>
    </source>
</evidence>
<dbReference type="UniPathway" id="UPA00219"/>
<dbReference type="GO" id="GO:0046677">
    <property type="term" value="P:response to antibiotic"/>
    <property type="evidence" value="ECO:0007669"/>
    <property type="project" value="UniProtKB-UniRule"/>
</dbReference>
<feature type="domain" description="Glycosyl transferase family 51" evidence="27">
    <location>
        <begin position="176"/>
        <end position="353"/>
    </location>
</feature>
<dbReference type="GO" id="GO:0008658">
    <property type="term" value="F:penicillin binding"/>
    <property type="evidence" value="ECO:0007669"/>
    <property type="project" value="UniProtKB-UniRule"/>
</dbReference>
<organism evidence="29">
    <name type="scientific">Candidatus Kentrum sp. DK</name>
    <dbReference type="NCBI Taxonomy" id="2126562"/>
    <lineage>
        <taxon>Bacteria</taxon>
        <taxon>Pseudomonadati</taxon>
        <taxon>Pseudomonadota</taxon>
        <taxon>Gammaproteobacteria</taxon>
        <taxon>Candidatus Kentrum</taxon>
    </lineage>
</organism>
<evidence type="ECO:0000256" key="23">
    <source>
        <dbReference type="PIRNR" id="PIRNR002799"/>
    </source>
</evidence>
<dbReference type="GO" id="GO:0008955">
    <property type="term" value="F:peptidoglycan glycosyltransferase activity"/>
    <property type="evidence" value="ECO:0007669"/>
    <property type="project" value="UniProtKB-UniRule"/>
</dbReference>
<dbReference type="InterPro" id="IPR050396">
    <property type="entry name" value="Glycosyltr_51/Transpeptidase"/>
</dbReference>
<keyword evidence="15 25" id="KW-0472">Membrane</keyword>
<evidence type="ECO:0000256" key="21">
    <source>
        <dbReference type="ARBA" id="ARBA00049902"/>
    </source>
</evidence>
<evidence type="ECO:0000256" key="15">
    <source>
        <dbReference type="ARBA" id="ARBA00023136"/>
    </source>
</evidence>
<dbReference type="SUPFAM" id="SSF56601">
    <property type="entry name" value="beta-lactamase/transpeptidase-like"/>
    <property type="match status" value="1"/>
</dbReference>
<reference evidence="29" key="1">
    <citation type="submission" date="2019-02" db="EMBL/GenBank/DDBJ databases">
        <authorList>
            <person name="Gruber-Vodicka R. H."/>
            <person name="Seah K. B. B."/>
        </authorList>
    </citation>
    <scope>NUCLEOTIDE SEQUENCE</scope>
    <source>
        <strain evidence="29">BECK_DK161</strain>
    </source>
</reference>
<comment type="catalytic activity">
    <reaction evidence="21">
        <text>[GlcNAc-(1-&gt;4)-Mur2Ac(oyl-L-Ala-gamma-D-Glu-L-Lys-D-Ala-D-Ala)](n)-di-trans,octa-cis-undecaprenyl diphosphate + beta-D-GlcNAc-(1-&gt;4)-Mur2Ac(oyl-L-Ala-gamma-D-Glu-L-Lys-D-Ala-D-Ala)-di-trans,octa-cis-undecaprenyl diphosphate = [GlcNAc-(1-&gt;4)-Mur2Ac(oyl-L-Ala-gamma-D-Glu-L-Lys-D-Ala-D-Ala)](n+1)-di-trans,octa-cis-undecaprenyl diphosphate + di-trans,octa-cis-undecaprenyl diphosphate + H(+)</text>
        <dbReference type="Rhea" id="RHEA:23708"/>
        <dbReference type="Rhea" id="RHEA-COMP:9602"/>
        <dbReference type="Rhea" id="RHEA-COMP:9603"/>
        <dbReference type="ChEBI" id="CHEBI:15378"/>
        <dbReference type="ChEBI" id="CHEBI:58405"/>
        <dbReference type="ChEBI" id="CHEBI:60033"/>
        <dbReference type="ChEBI" id="CHEBI:78435"/>
        <dbReference type="EC" id="2.4.99.28"/>
    </reaction>
</comment>
<dbReference type="InterPro" id="IPR036950">
    <property type="entry name" value="PBP_transglycosylase"/>
</dbReference>
<dbReference type="PIRSF" id="PIRSF002799">
    <property type="entry name" value="PBP_1b"/>
    <property type="match status" value="1"/>
</dbReference>
<feature type="active site" description="Acyl-ester intermediate; for transpeptidase activity" evidence="24">
    <location>
        <position position="486"/>
    </location>
</feature>
<feature type="domain" description="Bifunctional transglycosylase second" evidence="28">
    <location>
        <begin position="86"/>
        <end position="165"/>
    </location>
</feature>
<evidence type="ECO:0000259" key="28">
    <source>
        <dbReference type="Pfam" id="PF14814"/>
    </source>
</evidence>
<evidence type="ECO:0000256" key="25">
    <source>
        <dbReference type="SAM" id="Phobius"/>
    </source>
</evidence>
<evidence type="ECO:0000256" key="10">
    <source>
        <dbReference type="ARBA" id="ARBA00022676"/>
    </source>
</evidence>
<evidence type="ECO:0000256" key="9">
    <source>
        <dbReference type="ARBA" id="ARBA00022670"/>
    </source>
</evidence>
<evidence type="ECO:0000256" key="11">
    <source>
        <dbReference type="ARBA" id="ARBA00022679"/>
    </source>
</evidence>
<evidence type="ECO:0000256" key="2">
    <source>
        <dbReference type="ARBA" id="ARBA00004236"/>
    </source>
</evidence>
<dbReference type="NCBIfam" id="TIGR02071">
    <property type="entry name" value="PBP_1b"/>
    <property type="match status" value="1"/>
</dbReference>